<evidence type="ECO:0008006" key="3">
    <source>
        <dbReference type="Google" id="ProtNLM"/>
    </source>
</evidence>
<dbReference type="OrthoDB" id="9788272at2"/>
<name>A0A419TBK5_9FIRM</name>
<protein>
    <recommendedName>
        <fullName evidence="3">Capsular biosynthesis protein</fullName>
    </recommendedName>
</protein>
<dbReference type="SUPFAM" id="SSF53448">
    <property type="entry name" value="Nucleotide-diphospho-sugar transferases"/>
    <property type="match status" value="1"/>
</dbReference>
<dbReference type="InterPro" id="IPR016873">
    <property type="entry name" value="Caps_polysacc_synth_BcbE_prd"/>
</dbReference>
<keyword evidence="2" id="KW-1185">Reference proteome</keyword>
<gene>
    <name evidence="1" type="ORF">BET01_00250</name>
</gene>
<dbReference type="AlphaFoldDB" id="A0A419TBK5"/>
<dbReference type="InterPro" id="IPR029044">
    <property type="entry name" value="Nucleotide-diphossugar_trans"/>
</dbReference>
<evidence type="ECO:0000313" key="2">
    <source>
        <dbReference type="Proteomes" id="UP000284277"/>
    </source>
</evidence>
<dbReference type="EMBL" id="MCIA01000001">
    <property type="protein sequence ID" value="RKD34832.1"/>
    <property type="molecule type" value="Genomic_DNA"/>
</dbReference>
<comment type="caution">
    <text evidence="1">The sequence shown here is derived from an EMBL/GenBank/DDBJ whole genome shotgun (WGS) entry which is preliminary data.</text>
</comment>
<evidence type="ECO:0000313" key="1">
    <source>
        <dbReference type="EMBL" id="RKD34832.1"/>
    </source>
</evidence>
<dbReference type="RefSeq" id="WP_120194763.1">
    <property type="nucleotide sequence ID" value="NZ_MCIA01000001.1"/>
</dbReference>
<proteinExistence type="predicted"/>
<reference evidence="1 2" key="1">
    <citation type="submission" date="2016-08" db="EMBL/GenBank/DDBJ databases">
        <title>A new outlook on sporulation: Clostridium algidixylanolyticum.</title>
        <authorList>
            <person name="Poppleton D.I."/>
            <person name="Gribaldo S."/>
        </authorList>
    </citation>
    <scope>NUCLEOTIDE SEQUENCE [LARGE SCALE GENOMIC DNA]</scope>
    <source>
        <strain evidence="1 2">SPL73</strain>
    </source>
</reference>
<accession>A0A419TBK5</accession>
<organism evidence="1 2">
    <name type="scientific">Lacrimispora algidixylanolytica</name>
    <dbReference type="NCBI Taxonomy" id="94868"/>
    <lineage>
        <taxon>Bacteria</taxon>
        <taxon>Bacillati</taxon>
        <taxon>Bacillota</taxon>
        <taxon>Clostridia</taxon>
        <taxon>Lachnospirales</taxon>
        <taxon>Lachnospiraceae</taxon>
        <taxon>Lacrimispora</taxon>
    </lineage>
</organism>
<dbReference type="PIRSF" id="PIRSF028162">
    <property type="entry name" value="BcbE_prd"/>
    <property type="match status" value="1"/>
</dbReference>
<dbReference type="CDD" id="cd04183">
    <property type="entry name" value="GT2_BcE_like"/>
    <property type="match status" value="1"/>
</dbReference>
<dbReference type="Proteomes" id="UP000284277">
    <property type="component" value="Unassembled WGS sequence"/>
</dbReference>
<dbReference type="Gene3D" id="3.90.550.10">
    <property type="entry name" value="Spore Coat Polysaccharide Biosynthesis Protein SpsA, Chain A"/>
    <property type="match status" value="1"/>
</dbReference>
<sequence length="245" mass="28205">MKKLDIVITMAGEGSRFKKAGYQVPKYMIEVHGKTLFEWSMLSLKGYQDIVDHYIFVVRGIDFPAEFIGHECEKLGILKHEVIEIDYLTDGQATTALLAKNAWTPNHGLLIYNIDTYVEAFNMNDKELKGDGFIPCFKGQGDHWSFVRLDDGGRAEEVREKVRISDYCTLGAYYFKSCQLYQELYEEYYSSDENLEKGEKYVAPLYNYLIRSKNGSVYISVVEQEKIHVLGTPEELDVFKSSYQG</sequence>